<dbReference type="PANTHER" id="PTHR33238:SF11">
    <property type="entry name" value="TRANSCRIPTIONAL REGULATOR MNTR"/>
    <property type="match status" value="1"/>
</dbReference>
<dbReference type="PANTHER" id="PTHR33238">
    <property type="entry name" value="IRON (METAL) DEPENDENT REPRESSOR, DTXR FAMILY"/>
    <property type="match status" value="1"/>
</dbReference>
<dbReference type="Pfam" id="PF04023">
    <property type="entry name" value="FeoA"/>
    <property type="match status" value="1"/>
</dbReference>
<dbReference type="Gene3D" id="2.30.30.90">
    <property type="match status" value="1"/>
</dbReference>
<comment type="similarity">
    <text evidence="2">Belongs to the DtxR/MntR family.</text>
</comment>
<dbReference type="InterPro" id="IPR036421">
    <property type="entry name" value="Fe_dep_repressor_sf"/>
</dbReference>
<organism evidence="14 15">
    <name type="scientific">Persicimonas caeni</name>
    <dbReference type="NCBI Taxonomy" id="2292766"/>
    <lineage>
        <taxon>Bacteria</taxon>
        <taxon>Deltaproteobacteria</taxon>
        <taxon>Bradymonadales</taxon>
        <taxon>Bradymonadaceae</taxon>
        <taxon>Persicimonas</taxon>
    </lineage>
</organism>
<evidence type="ECO:0000256" key="9">
    <source>
        <dbReference type="ARBA" id="ARBA00023159"/>
    </source>
</evidence>
<evidence type="ECO:0000256" key="12">
    <source>
        <dbReference type="ARBA" id="ARBA00032593"/>
    </source>
</evidence>
<dbReference type="InterPro" id="IPR022687">
    <property type="entry name" value="HTH_DTXR"/>
</dbReference>
<keyword evidence="11" id="KW-0464">Manganese</keyword>
<evidence type="ECO:0000256" key="4">
    <source>
        <dbReference type="ARBA" id="ARBA00022490"/>
    </source>
</evidence>
<reference evidence="14 15" key="1">
    <citation type="submission" date="2019-06" db="EMBL/GenBank/DDBJ databases">
        <title>Persicimonas caeni gen. nov., sp. nov., a predatory bacterium isolated from solar saltern.</title>
        <authorList>
            <person name="Wang S."/>
        </authorList>
    </citation>
    <scope>NUCLEOTIDE SEQUENCE [LARGE SCALE GENOMIC DNA]</scope>
    <source>
        <strain evidence="14 15">YN101</strain>
    </source>
</reference>
<proteinExistence type="inferred from homology"/>
<keyword evidence="4" id="KW-0963">Cytoplasm</keyword>
<dbReference type="SMART" id="SM00899">
    <property type="entry name" value="FeoA"/>
    <property type="match status" value="1"/>
</dbReference>
<comment type="subcellular location">
    <subcellularLocation>
        <location evidence="1">Cytoplasm</location>
    </subcellularLocation>
</comment>
<evidence type="ECO:0000256" key="5">
    <source>
        <dbReference type="ARBA" id="ARBA00022491"/>
    </source>
</evidence>
<dbReference type="InterPro" id="IPR036390">
    <property type="entry name" value="WH_DNA-bd_sf"/>
</dbReference>
<comment type="subunit">
    <text evidence="3">Homodimer.</text>
</comment>
<sequence length="220" mass="24679">MPTPSVENYLKAVYHLQSRRDSRVKTKEIADQLDISLPSVTSMLKSLGEEGMVDYQPYKGARLTDSGAKAALRVIRNHRLIEVFLVQTLGYTWDEVHDEAERLEHAVSEKLVGRIDEFLGNPKFDPHGDPIPTAEGEIHRPEAMPLSDATPGSRYRVERVLDQEPEVLRYLEKIGLTPSETFEVLEVLSFDGQMFLSVDGEDATVSRSLASRLLVTELSA</sequence>
<dbReference type="Pfam" id="PF01325">
    <property type="entry name" value="Fe_dep_repress"/>
    <property type="match status" value="1"/>
</dbReference>
<evidence type="ECO:0000256" key="2">
    <source>
        <dbReference type="ARBA" id="ARBA00007871"/>
    </source>
</evidence>
<dbReference type="InterPro" id="IPR036388">
    <property type="entry name" value="WH-like_DNA-bd_sf"/>
</dbReference>
<dbReference type="SUPFAM" id="SSF47979">
    <property type="entry name" value="Iron-dependent repressor protein, dimerization domain"/>
    <property type="match status" value="1"/>
</dbReference>
<keyword evidence="9" id="KW-0010">Activator</keyword>
<evidence type="ECO:0000313" key="15">
    <source>
        <dbReference type="Proteomes" id="UP000315995"/>
    </source>
</evidence>
<evidence type="ECO:0000256" key="7">
    <source>
        <dbReference type="ARBA" id="ARBA00023015"/>
    </source>
</evidence>
<evidence type="ECO:0000256" key="6">
    <source>
        <dbReference type="ARBA" id="ARBA00023004"/>
    </source>
</evidence>
<dbReference type="Pfam" id="PF02742">
    <property type="entry name" value="Fe_dep_repr_C"/>
    <property type="match status" value="1"/>
</dbReference>
<dbReference type="SUPFAM" id="SSF50037">
    <property type="entry name" value="C-terminal domain of transcriptional repressors"/>
    <property type="match status" value="1"/>
</dbReference>
<keyword evidence="8" id="KW-0238">DNA-binding</keyword>
<evidence type="ECO:0000256" key="11">
    <source>
        <dbReference type="ARBA" id="ARBA00023211"/>
    </source>
</evidence>
<dbReference type="GO" id="GO:0003700">
    <property type="term" value="F:DNA-binding transcription factor activity"/>
    <property type="evidence" value="ECO:0007669"/>
    <property type="project" value="InterPro"/>
</dbReference>
<dbReference type="InterPro" id="IPR008988">
    <property type="entry name" value="Transcriptional_repressor_C"/>
</dbReference>
<dbReference type="GO" id="GO:0046983">
    <property type="term" value="F:protein dimerization activity"/>
    <property type="evidence" value="ECO:0007669"/>
    <property type="project" value="InterPro"/>
</dbReference>
<dbReference type="PROSITE" id="PS50944">
    <property type="entry name" value="HTH_DTXR"/>
    <property type="match status" value="1"/>
</dbReference>
<accession>A0A4Y6Q2U1</accession>
<evidence type="ECO:0000256" key="1">
    <source>
        <dbReference type="ARBA" id="ARBA00004496"/>
    </source>
</evidence>
<evidence type="ECO:0000256" key="8">
    <source>
        <dbReference type="ARBA" id="ARBA00023125"/>
    </source>
</evidence>
<evidence type="ECO:0000259" key="13">
    <source>
        <dbReference type="PROSITE" id="PS50944"/>
    </source>
</evidence>
<feature type="domain" description="HTH dtxR-type" evidence="13">
    <location>
        <begin position="1"/>
        <end position="64"/>
    </location>
</feature>
<keyword evidence="5" id="KW-0678">Repressor</keyword>
<dbReference type="RefSeq" id="WP_141200941.1">
    <property type="nucleotide sequence ID" value="NZ_CP041186.1"/>
</dbReference>
<gene>
    <name evidence="14" type="ORF">FIV42_28250</name>
</gene>
<dbReference type="AlphaFoldDB" id="A0A4Y6Q2U1"/>
<keyword evidence="7" id="KW-0805">Transcription regulation</keyword>
<protein>
    <recommendedName>
        <fullName evidence="12">Manganese transport regulator</fullName>
    </recommendedName>
</protein>
<dbReference type="InterPro" id="IPR050536">
    <property type="entry name" value="DtxR_MntR_Metal-Reg"/>
</dbReference>
<name>A0A4Y6Q2U1_PERCE</name>
<evidence type="ECO:0000256" key="10">
    <source>
        <dbReference type="ARBA" id="ARBA00023163"/>
    </source>
</evidence>
<evidence type="ECO:0000313" key="14">
    <source>
        <dbReference type="EMBL" id="QDG54497.1"/>
    </source>
</evidence>
<dbReference type="SMART" id="SM00529">
    <property type="entry name" value="HTH_DTXR"/>
    <property type="match status" value="1"/>
</dbReference>
<dbReference type="SUPFAM" id="SSF46785">
    <property type="entry name" value="Winged helix' DNA-binding domain"/>
    <property type="match status" value="1"/>
</dbReference>
<keyword evidence="10" id="KW-0804">Transcription</keyword>
<dbReference type="GO" id="GO:0046914">
    <property type="term" value="F:transition metal ion binding"/>
    <property type="evidence" value="ECO:0007669"/>
    <property type="project" value="InterPro"/>
</dbReference>
<dbReference type="Proteomes" id="UP000315995">
    <property type="component" value="Chromosome"/>
</dbReference>
<dbReference type="InterPro" id="IPR007167">
    <property type="entry name" value="Fe-transptr_FeoA-like"/>
</dbReference>
<keyword evidence="15" id="KW-1185">Reference proteome</keyword>
<keyword evidence="6" id="KW-0408">Iron</keyword>
<dbReference type="FunFam" id="1.10.60.10:FF:000004">
    <property type="entry name" value="DtxR family transcriptional regulator"/>
    <property type="match status" value="1"/>
</dbReference>
<accession>A0A5B8YEW3</accession>
<evidence type="ECO:0000256" key="3">
    <source>
        <dbReference type="ARBA" id="ARBA00011738"/>
    </source>
</evidence>
<dbReference type="InterPro" id="IPR022689">
    <property type="entry name" value="Iron_dep_repressor"/>
</dbReference>
<dbReference type="GO" id="GO:0003677">
    <property type="term" value="F:DNA binding"/>
    <property type="evidence" value="ECO:0007669"/>
    <property type="project" value="UniProtKB-KW"/>
</dbReference>
<dbReference type="Gene3D" id="1.10.10.10">
    <property type="entry name" value="Winged helix-like DNA-binding domain superfamily/Winged helix DNA-binding domain"/>
    <property type="match status" value="1"/>
</dbReference>
<dbReference type="Gene3D" id="1.10.60.10">
    <property type="entry name" value="Iron dependent repressor, metal binding and dimerisation domain"/>
    <property type="match status" value="1"/>
</dbReference>
<dbReference type="EMBL" id="CP041186">
    <property type="protein sequence ID" value="QDG54497.1"/>
    <property type="molecule type" value="Genomic_DNA"/>
</dbReference>
<dbReference type="OrthoDB" id="9791355at2"/>
<dbReference type="GO" id="GO:0005737">
    <property type="term" value="C:cytoplasm"/>
    <property type="evidence" value="ECO:0007669"/>
    <property type="project" value="UniProtKB-SubCell"/>
</dbReference>
<dbReference type="InterPro" id="IPR001367">
    <property type="entry name" value="Fe_dep_repressor"/>
</dbReference>
<dbReference type="InterPro" id="IPR038157">
    <property type="entry name" value="FeoA_core_dom"/>
</dbReference>